<dbReference type="Pfam" id="PF00512">
    <property type="entry name" value="HisKA"/>
    <property type="match status" value="1"/>
</dbReference>
<dbReference type="Pfam" id="PF02518">
    <property type="entry name" value="HATPase_c"/>
    <property type="match status" value="1"/>
</dbReference>
<keyword evidence="5" id="KW-0808">Transferase</keyword>
<dbReference type="GO" id="GO:0004721">
    <property type="term" value="F:phosphoprotein phosphatase activity"/>
    <property type="evidence" value="ECO:0007669"/>
    <property type="project" value="TreeGrafter"/>
</dbReference>
<dbReference type="SUPFAM" id="SSF55874">
    <property type="entry name" value="ATPase domain of HSP90 chaperone/DNA topoisomerase II/histidine kinase"/>
    <property type="match status" value="1"/>
</dbReference>
<dbReference type="SMART" id="SM00388">
    <property type="entry name" value="HisKA"/>
    <property type="match status" value="1"/>
</dbReference>
<dbReference type="GO" id="GO:0016036">
    <property type="term" value="P:cellular response to phosphate starvation"/>
    <property type="evidence" value="ECO:0007669"/>
    <property type="project" value="TreeGrafter"/>
</dbReference>
<reference evidence="9" key="1">
    <citation type="journal article" date="2021" name="PeerJ">
        <title>Extensive microbial diversity within the chicken gut microbiome revealed by metagenomics and culture.</title>
        <authorList>
            <person name="Gilroy R."/>
            <person name="Ravi A."/>
            <person name="Getino M."/>
            <person name="Pursley I."/>
            <person name="Horton D.L."/>
            <person name="Alikhan N.F."/>
            <person name="Baker D."/>
            <person name="Gharbi K."/>
            <person name="Hall N."/>
            <person name="Watson M."/>
            <person name="Adriaenssens E.M."/>
            <person name="Foster-Nyarko E."/>
            <person name="Jarju S."/>
            <person name="Secka A."/>
            <person name="Antonio M."/>
            <person name="Oren A."/>
            <person name="Chaudhuri R.R."/>
            <person name="La Ragione R."/>
            <person name="Hildebrand F."/>
            <person name="Pallen M.J."/>
        </authorList>
    </citation>
    <scope>NUCLEOTIDE SEQUENCE</scope>
    <source>
        <strain evidence="9">ChiHjej12B11-1927</strain>
    </source>
</reference>
<dbReference type="PROSITE" id="PS50109">
    <property type="entry name" value="HIS_KIN"/>
    <property type="match status" value="1"/>
</dbReference>
<dbReference type="PANTHER" id="PTHR45453:SF1">
    <property type="entry name" value="PHOSPHATE REGULON SENSOR PROTEIN PHOR"/>
    <property type="match status" value="1"/>
</dbReference>
<evidence type="ECO:0000256" key="7">
    <source>
        <dbReference type="ARBA" id="ARBA00023012"/>
    </source>
</evidence>
<dbReference type="CDD" id="cd00082">
    <property type="entry name" value="HisKA"/>
    <property type="match status" value="1"/>
</dbReference>
<proteinExistence type="predicted"/>
<comment type="subcellular location">
    <subcellularLocation>
        <location evidence="2">Membrane</location>
    </subcellularLocation>
</comment>
<evidence type="ECO:0000256" key="4">
    <source>
        <dbReference type="ARBA" id="ARBA00022553"/>
    </source>
</evidence>
<dbReference type="GO" id="GO:0005886">
    <property type="term" value="C:plasma membrane"/>
    <property type="evidence" value="ECO:0007669"/>
    <property type="project" value="TreeGrafter"/>
</dbReference>
<name>A0A9D2ANE7_9FIRM</name>
<evidence type="ECO:0000259" key="8">
    <source>
        <dbReference type="PROSITE" id="PS50109"/>
    </source>
</evidence>
<sequence>MEIVLLMGILLLLGLAAFLLWKIHMLKQDIYGFTKNLDMALNIMLNGEKLESRPYSEDDLWGMIYERLRELSNMYTHKNKEISEEKELLKELVSDISHQTKTPIANVKLYLEMMGEDKENIPEYMKKLNLQVDKLDFLLQSMVKISRLETGTIKIQKQKLPIARTLAESIAAVVPKADKKKIQIFVECEENLAVEHDKKWTGEALFNILDNAVKYTQAEGRVYISVCRQEIFTRISIKDTGKGIAAERQGAVFNRFYREPEIHDSEGIGIGLYLARKIITMQNGYIELESQAGQGSTFKIYLPNMD</sequence>
<evidence type="ECO:0000256" key="2">
    <source>
        <dbReference type="ARBA" id="ARBA00004370"/>
    </source>
</evidence>
<comment type="catalytic activity">
    <reaction evidence="1">
        <text>ATP + protein L-histidine = ADP + protein N-phospho-L-histidine.</text>
        <dbReference type="EC" id="2.7.13.3"/>
    </reaction>
</comment>
<dbReference type="FunFam" id="3.30.565.10:FF:000006">
    <property type="entry name" value="Sensor histidine kinase WalK"/>
    <property type="match status" value="1"/>
</dbReference>
<dbReference type="Proteomes" id="UP000824230">
    <property type="component" value="Unassembled WGS sequence"/>
</dbReference>
<feature type="domain" description="Histidine kinase" evidence="8">
    <location>
        <begin position="95"/>
        <end position="306"/>
    </location>
</feature>
<keyword evidence="7" id="KW-0902">Two-component regulatory system</keyword>
<keyword evidence="6 9" id="KW-0418">Kinase</keyword>
<evidence type="ECO:0000256" key="6">
    <source>
        <dbReference type="ARBA" id="ARBA00022777"/>
    </source>
</evidence>
<dbReference type="PANTHER" id="PTHR45453">
    <property type="entry name" value="PHOSPHATE REGULON SENSOR PROTEIN PHOR"/>
    <property type="match status" value="1"/>
</dbReference>
<evidence type="ECO:0000256" key="3">
    <source>
        <dbReference type="ARBA" id="ARBA00012438"/>
    </source>
</evidence>
<dbReference type="InterPro" id="IPR036890">
    <property type="entry name" value="HATPase_C_sf"/>
</dbReference>
<dbReference type="GO" id="GO:0000155">
    <property type="term" value="F:phosphorelay sensor kinase activity"/>
    <property type="evidence" value="ECO:0007669"/>
    <property type="project" value="InterPro"/>
</dbReference>
<protein>
    <recommendedName>
        <fullName evidence="3">histidine kinase</fullName>
        <ecNumber evidence="3">2.7.13.3</ecNumber>
    </recommendedName>
</protein>
<dbReference type="InterPro" id="IPR003661">
    <property type="entry name" value="HisK_dim/P_dom"/>
</dbReference>
<organism evidence="9 10">
    <name type="scientific">Candidatus Blautia pullistercoris</name>
    <dbReference type="NCBI Taxonomy" id="2838499"/>
    <lineage>
        <taxon>Bacteria</taxon>
        <taxon>Bacillati</taxon>
        <taxon>Bacillota</taxon>
        <taxon>Clostridia</taxon>
        <taxon>Lachnospirales</taxon>
        <taxon>Lachnospiraceae</taxon>
        <taxon>Blautia</taxon>
    </lineage>
</organism>
<dbReference type="InterPro" id="IPR050351">
    <property type="entry name" value="BphY/WalK/GraS-like"/>
</dbReference>
<comment type="caution">
    <text evidence="9">The sequence shown here is derived from an EMBL/GenBank/DDBJ whole genome shotgun (WGS) entry which is preliminary data.</text>
</comment>
<dbReference type="Gene3D" id="1.10.287.130">
    <property type="match status" value="1"/>
</dbReference>
<dbReference type="EMBL" id="DXFG01000161">
    <property type="protein sequence ID" value="HIX37822.1"/>
    <property type="molecule type" value="Genomic_DNA"/>
</dbReference>
<gene>
    <name evidence="9" type="ORF">H9738_08140</name>
</gene>
<evidence type="ECO:0000313" key="10">
    <source>
        <dbReference type="Proteomes" id="UP000824230"/>
    </source>
</evidence>
<dbReference type="AlphaFoldDB" id="A0A9D2ANE7"/>
<dbReference type="PRINTS" id="PR00344">
    <property type="entry name" value="BCTRLSENSOR"/>
</dbReference>
<dbReference type="EC" id="2.7.13.3" evidence="3"/>
<dbReference type="Gene3D" id="3.30.565.10">
    <property type="entry name" value="Histidine kinase-like ATPase, C-terminal domain"/>
    <property type="match status" value="1"/>
</dbReference>
<evidence type="ECO:0000256" key="1">
    <source>
        <dbReference type="ARBA" id="ARBA00000085"/>
    </source>
</evidence>
<dbReference type="InterPro" id="IPR036097">
    <property type="entry name" value="HisK_dim/P_sf"/>
</dbReference>
<accession>A0A9D2ANE7</accession>
<dbReference type="InterPro" id="IPR004358">
    <property type="entry name" value="Sig_transdc_His_kin-like_C"/>
</dbReference>
<dbReference type="SUPFAM" id="SSF47384">
    <property type="entry name" value="Homodimeric domain of signal transducing histidine kinase"/>
    <property type="match status" value="1"/>
</dbReference>
<dbReference type="InterPro" id="IPR003594">
    <property type="entry name" value="HATPase_dom"/>
</dbReference>
<evidence type="ECO:0000313" key="9">
    <source>
        <dbReference type="EMBL" id="HIX37822.1"/>
    </source>
</evidence>
<keyword evidence="4" id="KW-0597">Phosphoprotein</keyword>
<dbReference type="SMART" id="SM00387">
    <property type="entry name" value="HATPase_c"/>
    <property type="match status" value="1"/>
</dbReference>
<reference evidence="9" key="2">
    <citation type="submission" date="2021-04" db="EMBL/GenBank/DDBJ databases">
        <authorList>
            <person name="Gilroy R."/>
        </authorList>
    </citation>
    <scope>NUCLEOTIDE SEQUENCE</scope>
    <source>
        <strain evidence="9">ChiHjej12B11-1927</strain>
    </source>
</reference>
<evidence type="ECO:0000256" key="5">
    <source>
        <dbReference type="ARBA" id="ARBA00022679"/>
    </source>
</evidence>
<dbReference type="InterPro" id="IPR005467">
    <property type="entry name" value="His_kinase_dom"/>
</dbReference>